<evidence type="ECO:0000256" key="6">
    <source>
        <dbReference type="ARBA" id="ARBA00023136"/>
    </source>
</evidence>
<evidence type="ECO:0000256" key="8">
    <source>
        <dbReference type="SAM" id="Phobius"/>
    </source>
</evidence>
<keyword evidence="3" id="KW-0808">Transferase</keyword>
<dbReference type="InterPro" id="IPR044851">
    <property type="entry name" value="Wax_synthase"/>
</dbReference>
<dbReference type="GO" id="GO:0006629">
    <property type="term" value="P:lipid metabolic process"/>
    <property type="evidence" value="ECO:0007669"/>
    <property type="project" value="InterPro"/>
</dbReference>
<feature type="transmembrane region" description="Helical" evidence="8">
    <location>
        <begin position="273"/>
        <end position="298"/>
    </location>
</feature>
<comment type="subcellular location">
    <subcellularLocation>
        <location evidence="1">Membrane</location>
        <topology evidence="1">Multi-pass membrane protein</topology>
    </subcellularLocation>
</comment>
<evidence type="ECO:0000256" key="4">
    <source>
        <dbReference type="ARBA" id="ARBA00022692"/>
    </source>
</evidence>
<evidence type="ECO:0000256" key="3">
    <source>
        <dbReference type="ARBA" id="ARBA00022679"/>
    </source>
</evidence>
<keyword evidence="6 8" id="KW-0472">Membrane</keyword>
<comment type="similarity">
    <text evidence="2">Belongs to the wax synthase family.</text>
</comment>
<feature type="domain" description="Wax synthase" evidence="9">
    <location>
        <begin position="322"/>
        <end position="412"/>
    </location>
</feature>
<keyword evidence="4 8" id="KW-0812">Transmembrane</keyword>
<comment type="caution">
    <text evidence="10">The sequence shown here is derived from an EMBL/GenBank/DDBJ whole genome shotgun (WGS) entry which is preliminary data.</text>
</comment>
<evidence type="ECO:0000256" key="1">
    <source>
        <dbReference type="ARBA" id="ARBA00004141"/>
    </source>
</evidence>
<feature type="transmembrane region" description="Helical" evidence="8">
    <location>
        <begin position="32"/>
        <end position="50"/>
    </location>
</feature>
<feature type="compositionally biased region" description="Polar residues" evidence="7">
    <location>
        <begin position="138"/>
        <end position="150"/>
    </location>
</feature>
<feature type="region of interest" description="Disordered" evidence="7">
    <location>
        <begin position="121"/>
        <end position="150"/>
    </location>
</feature>
<sequence length="515" mass="58173">MADEVFPAYKRIVLNNHNRFESLIRQGVLKPVFLWHFPLLIVLPIAALLVPHKKGGYYVRSLLFVATLSLGADILRSRRMRLGANGYMVGLIVIWWFVWCATLLFFNDPEHNFQRIERARHTSGKTPHGQGNGVAIQEGNQGPNPGNTTAETLVWQPYPQTFPHRLNWVLGLVFNMRGPEWNWRISCLDPLPPHLVDSARHASHRQHKQPPFPGAKSRVRTALTRFIISYLCIDLLKLIMIRDPWFFNAVPTPPPFPFNHLSETPGLVRVYRLLLSGTGIFLALQFVTALNPLFFLGLSLAFPTASRALTSVPLDAPWLYAPPFGSLAAILEHGLAGVWGRWWHQIFRFGFTSTAKWIISFLPSHLAARRRMRRTIMTLVAFGISGLMHSAGSYTQLGDTQPVSGTFLFFLLQAVGIFVQELCSWAVAPWLSGKNCPPAPTWLSRAANAGFVLGWLLFSGRYIADDFARGGIWLTEPLPFSLVRGLSGQGWLCWQSAWFEYYDDGTYWGRGVRIL</sequence>
<accession>A0A0F8X2N1</accession>
<dbReference type="Pfam" id="PF13813">
    <property type="entry name" value="MBOAT_2"/>
    <property type="match status" value="1"/>
</dbReference>
<feature type="transmembrane region" description="Helical" evidence="8">
    <location>
        <begin position="318"/>
        <end position="339"/>
    </location>
</feature>
<dbReference type="GO" id="GO:0008374">
    <property type="term" value="F:O-acyltransferase activity"/>
    <property type="evidence" value="ECO:0007669"/>
    <property type="project" value="InterPro"/>
</dbReference>
<evidence type="ECO:0000313" key="10">
    <source>
        <dbReference type="EMBL" id="KKK23935.1"/>
    </source>
</evidence>
<feature type="transmembrane region" description="Helical" evidence="8">
    <location>
        <begin position="443"/>
        <end position="464"/>
    </location>
</feature>
<feature type="transmembrane region" description="Helical" evidence="8">
    <location>
        <begin position="407"/>
        <end position="431"/>
    </location>
</feature>
<evidence type="ECO:0000256" key="2">
    <source>
        <dbReference type="ARBA" id="ARBA00007282"/>
    </source>
</evidence>
<feature type="transmembrane region" description="Helical" evidence="8">
    <location>
        <begin position="57"/>
        <end position="75"/>
    </location>
</feature>
<dbReference type="EMBL" id="JYKN01000568">
    <property type="protein sequence ID" value="KKK23935.1"/>
    <property type="molecule type" value="Genomic_DNA"/>
</dbReference>
<dbReference type="Proteomes" id="UP000034947">
    <property type="component" value="Unassembled WGS sequence"/>
</dbReference>
<dbReference type="AlphaFoldDB" id="A0A0F8X2N1"/>
<organism evidence="10 11">
    <name type="scientific">Aspergillus ochraceoroseus</name>
    <dbReference type="NCBI Taxonomy" id="138278"/>
    <lineage>
        <taxon>Eukaryota</taxon>
        <taxon>Fungi</taxon>
        <taxon>Dikarya</taxon>
        <taxon>Ascomycota</taxon>
        <taxon>Pezizomycotina</taxon>
        <taxon>Eurotiomycetes</taxon>
        <taxon>Eurotiomycetidae</taxon>
        <taxon>Eurotiales</taxon>
        <taxon>Aspergillaceae</taxon>
        <taxon>Aspergillus</taxon>
        <taxon>Aspergillus subgen. Nidulantes</taxon>
    </lineage>
</organism>
<proteinExistence type="inferred from homology"/>
<feature type="transmembrane region" description="Helical" evidence="8">
    <location>
        <begin position="87"/>
        <end position="106"/>
    </location>
</feature>
<dbReference type="VEuPathDB" id="FungiDB:P175DRAFT_0497860"/>
<dbReference type="InterPro" id="IPR032805">
    <property type="entry name" value="Wax_synthase_dom"/>
</dbReference>
<dbReference type="PANTHER" id="PTHR31595:SF67">
    <property type="entry name" value="WAX SYNTHASE DOMAIN-CONTAINING PROTEIN"/>
    <property type="match status" value="1"/>
</dbReference>
<reference evidence="10 11" key="1">
    <citation type="submission" date="2015-02" db="EMBL/GenBank/DDBJ databases">
        <title>Draft Genome Sequences of Two Closely-Related Aflatoxigenic Aspergillus Species Obtained from the Cote d'Ivoire.</title>
        <authorList>
            <person name="Moore G.G."/>
            <person name="Beltz S.B."/>
            <person name="Mack B.M."/>
        </authorList>
    </citation>
    <scope>NUCLEOTIDE SEQUENCE [LARGE SCALE GENOMIC DNA]</scope>
    <source>
        <strain evidence="10 11">SRRC1432</strain>
    </source>
</reference>
<evidence type="ECO:0000259" key="9">
    <source>
        <dbReference type="Pfam" id="PF13813"/>
    </source>
</evidence>
<dbReference type="PANTHER" id="PTHR31595">
    <property type="entry name" value="LONG-CHAIN-ALCOHOL O-FATTY-ACYLTRANSFERASE 3-RELATED"/>
    <property type="match status" value="1"/>
</dbReference>
<evidence type="ECO:0000256" key="7">
    <source>
        <dbReference type="SAM" id="MobiDB-lite"/>
    </source>
</evidence>
<protein>
    <recommendedName>
        <fullName evidence="9">Wax synthase domain-containing protein</fullName>
    </recommendedName>
</protein>
<dbReference type="GO" id="GO:0016020">
    <property type="term" value="C:membrane"/>
    <property type="evidence" value="ECO:0007669"/>
    <property type="project" value="UniProtKB-SubCell"/>
</dbReference>
<feature type="transmembrane region" description="Helical" evidence="8">
    <location>
        <begin position="376"/>
        <end position="395"/>
    </location>
</feature>
<evidence type="ECO:0000313" key="11">
    <source>
        <dbReference type="Proteomes" id="UP000034947"/>
    </source>
</evidence>
<dbReference type="OrthoDB" id="2796277at2759"/>
<evidence type="ECO:0000256" key="5">
    <source>
        <dbReference type="ARBA" id="ARBA00022989"/>
    </source>
</evidence>
<name>A0A0F8X2N1_9EURO</name>
<keyword evidence="11" id="KW-1185">Reference proteome</keyword>
<keyword evidence="5 8" id="KW-1133">Transmembrane helix</keyword>
<gene>
    <name evidence="10" type="ORF">AOCH_006696</name>
</gene>